<dbReference type="Proteomes" id="UP000070444">
    <property type="component" value="Unassembled WGS sequence"/>
</dbReference>
<comment type="subcellular location">
    <subcellularLocation>
        <location evidence="2">Cytoplasmic vesicle</location>
        <location evidence="2">COPI-coated vesicle membrane</location>
        <topology evidence="2">Peripheral membrane protein</topology>
        <orientation evidence="2">Cytoplasmic side</orientation>
    </subcellularLocation>
    <subcellularLocation>
        <location evidence="1">Golgi apparatus membrane</location>
        <topology evidence="1">Peripheral membrane protein</topology>
        <orientation evidence="1">Cytoplasmic side</orientation>
    </subcellularLocation>
</comment>
<evidence type="ECO:0000313" key="12">
    <source>
        <dbReference type="EMBL" id="KXN69782.1"/>
    </source>
</evidence>
<dbReference type="InterPro" id="IPR019734">
    <property type="entry name" value="TPR_rpt"/>
</dbReference>
<comment type="similarity">
    <text evidence="3 11">Belongs to the COPE family.</text>
</comment>
<dbReference type="GO" id="GO:0000139">
    <property type="term" value="C:Golgi membrane"/>
    <property type="evidence" value="ECO:0007669"/>
    <property type="project" value="UniProtKB-SubCell"/>
</dbReference>
<dbReference type="InterPro" id="IPR006822">
    <property type="entry name" value="Coatomer_esu"/>
</dbReference>
<dbReference type="STRING" id="796925.A0A137P442"/>
<evidence type="ECO:0000256" key="11">
    <source>
        <dbReference type="PIRNR" id="PIRNR016478"/>
    </source>
</evidence>
<evidence type="ECO:0000256" key="4">
    <source>
        <dbReference type="ARBA" id="ARBA00022448"/>
    </source>
</evidence>
<evidence type="ECO:0000256" key="3">
    <source>
        <dbReference type="ARBA" id="ARBA00008827"/>
    </source>
</evidence>
<evidence type="ECO:0000256" key="10">
    <source>
        <dbReference type="ARBA" id="ARBA00023329"/>
    </source>
</evidence>
<proteinExistence type="inferred from homology"/>
<reference evidence="12 13" key="1">
    <citation type="journal article" date="2015" name="Genome Biol. Evol.">
        <title>Phylogenomic analyses indicate that early fungi evolved digesting cell walls of algal ancestors of land plants.</title>
        <authorList>
            <person name="Chang Y."/>
            <person name="Wang S."/>
            <person name="Sekimoto S."/>
            <person name="Aerts A.L."/>
            <person name="Choi C."/>
            <person name="Clum A."/>
            <person name="LaButti K.M."/>
            <person name="Lindquist E.A."/>
            <person name="Yee Ngan C."/>
            <person name="Ohm R.A."/>
            <person name="Salamov A.A."/>
            <person name="Grigoriev I.V."/>
            <person name="Spatafora J.W."/>
            <person name="Berbee M.L."/>
        </authorList>
    </citation>
    <scope>NUCLEOTIDE SEQUENCE [LARGE SCALE GENOMIC DNA]</scope>
    <source>
        <strain evidence="12 13">NRRL 28638</strain>
    </source>
</reference>
<keyword evidence="6 11" id="KW-0931">ER-Golgi transport</keyword>
<organism evidence="12 13">
    <name type="scientific">Conidiobolus coronatus (strain ATCC 28846 / CBS 209.66 / NRRL 28638)</name>
    <name type="common">Delacroixia coronata</name>
    <dbReference type="NCBI Taxonomy" id="796925"/>
    <lineage>
        <taxon>Eukaryota</taxon>
        <taxon>Fungi</taxon>
        <taxon>Fungi incertae sedis</taxon>
        <taxon>Zoopagomycota</taxon>
        <taxon>Entomophthoromycotina</taxon>
        <taxon>Entomophthoromycetes</taxon>
        <taxon>Entomophthorales</taxon>
        <taxon>Ancylistaceae</taxon>
        <taxon>Conidiobolus</taxon>
    </lineage>
</organism>
<accession>A0A137P442</accession>
<dbReference type="GO" id="GO:0006890">
    <property type="term" value="P:retrograde vesicle-mediated transport, Golgi to endoplasmic reticulum"/>
    <property type="evidence" value="ECO:0007669"/>
    <property type="project" value="UniProtKB-UniRule"/>
</dbReference>
<evidence type="ECO:0000256" key="9">
    <source>
        <dbReference type="ARBA" id="ARBA00023136"/>
    </source>
</evidence>
<keyword evidence="13" id="KW-1185">Reference proteome</keyword>
<dbReference type="GO" id="GO:0006888">
    <property type="term" value="P:endoplasmic reticulum to Golgi vesicle-mediated transport"/>
    <property type="evidence" value="ECO:0007669"/>
    <property type="project" value="TreeGrafter"/>
</dbReference>
<evidence type="ECO:0000256" key="5">
    <source>
        <dbReference type="ARBA" id="ARBA00022490"/>
    </source>
</evidence>
<evidence type="ECO:0000256" key="2">
    <source>
        <dbReference type="ARBA" id="ARBA00004347"/>
    </source>
</evidence>
<comment type="function">
    <text evidence="11">The coatomer is a cytosolic protein complex that binds to dilysine motifs and reversibly associates with Golgi non-clathrin-coated vesicles, which further mediate biosynthetic protein transport from the ER, via the Golgi up to the trans Golgi network. The coatomer complex is required for budding from Golgi membranes, and is essential for the retrograde Golgi-to-ER transport of dilysine-tagged proteins.</text>
</comment>
<dbReference type="AlphaFoldDB" id="A0A137P442"/>
<evidence type="ECO:0000256" key="6">
    <source>
        <dbReference type="ARBA" id="ARBA00022892"/>
    </source>
</evidence>
<dbReference type="OMA" id="MIVLSQH"/>
<evidence type="ECO:0000256" key="7">
    <source>
        <dbReference type="ARBA" id="ARBA00022927"/>
    </source>
</evidence>
<evidence type="ECO:0000256" key="1">
    <source>
        <dbReference type="ARBA" id="ARBA00004255"/>
    </source>
</evidence>
<dbReference type="GO" id="GO:0015031">
    <property type="term" value="P:protein transport"/>
    <property type="evidence" value="ECO:0007669"/>
    <property type="project" value="UniProtKB-UniRule"/>
</dbReference>
<dbReference type="GO" id="GO:0005198">
    <property type="term" value="F:structural molecule activity"/>
    <property type="evidence" value="ECO:0007669"/>
    <property type="project" value="UniProtKB-UniRule"/>
</dbReference>
<dbReference type="Pfam" id="PF04733">
    <property type="entry name" value="Coatomer_E"/>
    <property type="match status" value="1"/>
</dbReference>
<keyword evidence="10 11" id="KW-0968">Cytoplasmic vesicle</keyword>
<dbReference type="Gene3D" id="1.25.40.10">
    <property type="entry name" value="Tetratricopeptide repeat domain"/>
    <property type="match status" value="1"/>
</dbReference>
<protein>
    <recommendedName>
        <fullName evidence="11">Coatomer subunit epsilon</fullName>
    </recommendedName>
</protein>
<dbReference type="OrthoDB" id="310217at2759"/>
<dbReference type="PIRSF" id="PIRSF016478">
    <property type="entry name" value="Coatomer_esu"/>
    <property type="match status" value="1"/>
</dbReference>
<keyword evidence="4 11" id="KW-0813">Transport</keyword>
<sequence>MSQEFINSVNYPAYNLFYLGSYSQVIHQLNNSIQSTADDKKDAKVLLYRTYLAQGKYSLISNELKGTDVEELKLIALSAELEQSKDASKREELFKQAEELANEGTNLLNPNLQLILARLAIVEGKLDIALKAVQLHPRHLECVSYSVQILLKLNRLDLAQKLFESTRSWSEDVPLLQLIEAWIDLAVGGGNKYQEALYIFEELSQQHNLETPKLLNSKANCHIHLNHYEEAEEVLVQALEKDSNDTETLINLIIVTNLLNKGKDAESRYLSQLKDINPNHPYLIQLNEKSDLFDSLASQYSPAAKA</sequence>
<gene>
    <name evidence="12" type="ORF">CONCODRAFT_85685</name>
</gene>
<dbReference type="PANTHER" id="PTHR10805">
    <property type="entry name" value="COATOMER SUBUNIT EPSILON"/>
    <property type="match status" value="1"/>
</dbReference>
<dbReference type="SUPFAM" id="SSF48452">
    <property type="entry name" value="TPR-like"/>
    <property type="match status" value="1"/>
</dbReference>
<keyword evidence="9 11" id="KW-0472">Membrane</keyword>
<dbReference type="SMART" id="SM00028">
    <property type="entry name" value="TPR"/>
    <property type="match status" value="1"/>
</dbReference>
<dbReference type="PANTHER" id="PTHR10805:SF0">
    <property type="entry name" value="COATOMER SUBUNIT EPSILON"/>
    <property type="match status" value="1"/>
</dbReference>
<evidence type="ECO:0000256" key="8">
    <source>
        <dbReference type="ARBA" id="ARBA00023034"/>
    </source>
</evidence>
<keyword evidence="5 11" id="KW-0963">Cytoplasm</keyword>
<keyword evidence="7 11" id="KW-0653">Protein transport</keyword>
<dbReference type="GO" id="GO:0006891">
    <property type="term" value="P:intra-Golgi vesicle-mediated transport"/>
    <property type="evidence" value="ECO:0007669"/>
    <property type="project" value="TreeGrafter"/>
</dbReference>
<name>A0A137P442_CONC2</name>
<evidence type="ECO:0000313" key="13">
    <source>
        <dbReference type="Proteomes" id="UP000070444"/>
    </source>
</evidence>
<dbReference type="EMBL" id="KQ964523">
    <property type="protein sequence ID" value="KXN69782.1"/>
    <property type="molecule type" value="Genomic_DNA"/>
</dbReference>
<keyword evidence="8 11" id="KW-0333">Golgi apparatus</keyword>
<dbReference type="InterPro" id="IPR011990">
    <property type="entry name" value="TPR-like_helical_dom_sf"/>
</dbReference>
<dbReference type="GO" id="GO:0030126">
    <property type="term" value="C:COPI vesicle coat"/>
    <property type="evidence" value="ECO:0007669"/>
    <property type="project" value="TreeGrafter"/>
</dbReference>